<keyword evidence="5 7" id="KW-0460">Magnesium</keyword>
<sequence length="250" mass="26591">MAAAAAKKAIQVVLLDIEGTVCPISFVKDVLYPYSLSALPETLASKWDSPSFAPYRDAFPEEYRASPAALTAHVQDLVTRDVKASYLKSLQGLLWKEGYASGALKAPLFADVLPALSAWHAAGIKLMIYSSGSVPAQKLLFQHTGVVDQPDENPNGLGKDVNPLLSDYFDTVNAGPKTAAASYSAILAAHATEFPTASTWLFLSDNVLEVAAAKEAGLQSYVVQRPGNAPLAASVADEHRVITTFDGLKL</sequence>
<keyword evidence="6 7" id="KW-0486">Methionine biosynthesis</keyword>
<comment type="subcellular location">
    <subcellularLocation>
        <location evidence="7">Cytoplasm</location>
    </subcellularLocation>
    <subcellularLocation>
        <location evidence="7">Nucleus</location>
    </subcellularLocation>
</comment>
<evidence type="ECO:0000313" key="8">
    <source>
        <dbReference type="EMBL" id="CAK7232117.1"/>
    </source>
</evidence>
<dbReference type="Proteomes" id="UP001642406">
    <property type="component" value="Unassembled WGS sequence"/>
</dbReference>
<dbReference type="SUPFAM" id="SSF56784">
    <property type="entry name" value="HAD-like"/>
    <property type="match status" value="1"/>
</dbReference>
<dbReference type="Pfam" id="PF00702">
    <property type="entry name" value="Hydrolase"/>
    <property type="match status" value="1"/>
</dbReference>
<evidence type="ECO:0000256" key="4">
    <source>
        <dbReference type="ARBA" id="ARBA00022801"/>
    </source>
</evidence>
<dbReference type="SFLD" id="SFLDG01133">
    <property type="entry name" value="C1.5.4:_Enolase-phosphatase_Li"/>
    <property type="match status" value="1"/>
</dbReference>
<dbReference type="PANTHER" id="PTHR20371">
    <property type="entry name" value="ENOLASE-PHOSPHATASE E1"/>
    <property type="match status" value="1"/>
</dbReference>
<reference evidence="8 9" key="1">
    <citation type="submission" date="2024-01" db="EMBL/GenBank/DDBJ databases">
        <authorList>
            <person name="Allen C."/>
            <person name="Tagirdzhanova G."/>
        </authorList>
    </citation>
    <scope>NUCLEOTIDE SEQUENCE [LARGE SCALE GENOMIC DNA]</scope>
</reference>
<evidence type="ECO:0000256" key="7">
    <source>
        <dbReference type="HAMAP-Rule" id="MF_03117"/>
    </source>
</evidence>
<protein>
    <recommendedName>
        <fullName evidence="7">Enolase-phosphatase E1</fullName>
        <ecNumber evidence="7">3.1.3.77</ecNumber>
    </recommendedName>
    <alternativeName>
        <fullName evidence="7">2,3-diketo-5-methylthio-1-phosphopentane phosphatase</fullName>
    </alternativeName>
</protein>
<proteinExistence type="inferred from homology"/>
<dbReference type="GO" id="GO:0043874">
    <property type="term" value="F:acireductone synthase activity"/>
    <property type="evidence" value="ECO:0007669"/>
    <property type="project" value="UniProtKB-EC"/>
</dbReference>
<gene>
    <name evidence="7 8" type="primary">UTR4</name>
    <name evidence="8" type="ORF">SBRCBS47491_008157</name>
</gene>
<evidence type="ECO:0000256" key="2">
    <source>
        <dbReference type="ARBA" id="ARBA00022605"/>
    </source>
</evidence>
<keyword evidence="9" id="KW-1185">Reference proteome</keyword>
<dbReference type="EMBL" id="CAWUHC010000101">
    <property type="protein sequence ID" value="CAK7232117.1"/>
    <property type="molecule type" value="Genomic_DNA"/>
</dbReference>
<comment type="pathway">
    <text evidence="7">Amino-acid biosynthesis; L-methionine biosynthesis via salvage pathway; L-methionine from S-methyl-5-thio-alpha-D-ribose 1-phosphate: step 3/6.</text>
</comment>
<evidence type="ECO:0000256" key="5">
    <source>
        <dbReference type="ARBA" id="ARBA00022842"/>
    </source>
</evidence>
<feature type="binding site" evidence="7">
    <location>
        <position position="16"/>
    </location>
    <ligand>
        <name>Mg(2+)</name>
        <dbReference type="ChEBI" id="CHEBI:18420"/>
    </ligand>
</feature>
<dbReference type="SFLD" id="SFLDS00003">
    <property type="entry name" value="Haloacid_Dehalogenase"/>
    <property type="match status" value="1"/>
</dbReference>
<keyword evidence="2 7" id="KW-0028">Amino-acid biosynthesis</keyword>
<comment type="caution">
    <text evidence="8">The sequence shown here is derived from an EMBL/GenBank/DDBJ whole genome shotgun (WGS) entry which is preliminary data.</text>
</comment>
<evidence type="ECO:0000256" key="1">
    <source>
        <dbReference type="ARBA" id="ARBA00022490"/>
    </source>
</evidence>
<evidence type="ECO:0000256" key="6">
    <source>
        <dbReference type="ARBA" id="ARBA00023167"/>
    </source>
</evidence>
<dbReference type="Gene3D" id="3.40.50.1000">
    <property type="entry name" value="HAD superfamily/HAD-like"/>
    <property type="match status" value="1"/>
</dbReference>
<dbReference type="InterPro" id="IPR027511">
    <property type="entry name" value="ENOPH1_eukaryotes"/>
</dbReference>
<dbReference type="HAMAP" id="MF_03117">
    <property type="entry name" value="Salvage_MtnC_euk"/>
    <property type="match status" value="1"/>
</dbReference>
<keyword evidence="4 7" id="KW-0378">Hydrolase</keyword>
<dbReference type="InterPro" id="IPR023943">
    <property type="entry name" value="Enolase-ppase_E1"/>
</dbReference>
<dbReference type="CDD" id="cd01629">
    <property type="entry name" value="HAD_EP"/>
    <property type="match status" value="1"/>
</dbReference>
<evidence type="ECO:0000313" key="9">
    <source>
        <dbReference type="Proteomes" id="UP001642406"/>
    </source>
</evidence>
<feature type="binding site" evidence="7">
    <location>
        <position position="205"/>
    </location>
    <ligand>
        <name>Mg(2+)</name>
        <dbReference type="ChEBI" id="CHEBI:18420"/>
    </ligand>
</feature>
<evidence type="ECO:0000256" key="3">
    <source>
        <dbReference type="ARBA" id="ARBA00022723"/>
    </source>
</evidence>
<dbReference type="InterPro" id="IPR036412">
    <property type="entry name" value="HAD-like_sf"/>
</dbReference>
<dbReference type="PANTHER" id="PTHR20371:SF1">
    <property type="entry name" value="ENOLASE-PHOSPHATASE E1"/>
    <property type="match status" value="1"/>
</dbReference>
<feature type="binding site" evidence="7">
    <location>
        <begin position="130"/>
        <end position="131"/>
    </location>
    <ligand>
        <name>substrate</name>
    </ligand>
</feature>
<comment type="cofactor">
    <cofactor evidence="7">
        <name>Mg(2+)</name>
        <dbReference type="ChEBI" id="CHEBI:18420"/>
    </cofactor>
    <text evidence="7">Binds 1 Mg(2+) ion per subunit.</text>
</comment>
<dbReference type="Gene3D" id="1.10.720.60">
    <property type="match status" value="1"/>
</dbReference>
<dbReference type="NCBIfam" id="TIGR01691">
    <property type="entry name" value="enolase-ppase"/>
    <property type="match status" value="1"/>
</dbReference>
<comment type="subunit">
    <text evidence="7">Monomer.</text>
</comment>
<comment type="catalytic activity">
    <reaction evidence="7">
        <text>5-methylsulfanyl-2,3-dioxopentyl phosphate + H2O = 1,2-dihydroxy-5-(methylsulfanyl)pent-1-en-3-one + phosphate</text>
        <dbReference type="Rhea" id="RHEA:21700"/>
        <dbReference type="ChEBI" id="CHEBI:15377"/>
        <dbReference type="ChEBI" id="CHEBI:43474"/>
        <dbReference type="ChEBI" id="CHEBI:49252"/>
        <dbReference type="ChEBI" id="CHEBI:58828"/>
        <dbReference type="EC" id="3.1.3.77"/>
    </reaction>
</comment>
<comment type="pathway">
    <text evidence="7">Amino-acid biosynthesis; L-methionine biosynthesis via salvage pathway; L-methionine from S-methyl-5-thio-alpha-D-ribose 1-phosphate: step 4/6.</text>
</comment>
<dbReference type="EC" id="3.1.3.77" evidence="7"/>
<feature type="binding site" evidence="7">
    <location>
        <position position="177"/>
    </location>
    <ligand>
        <name>substrate</name>
    </ligand>
</feature>
<keyword evidence="3 7" id="KW-0479">Metal-binding</keyword>
<dbReference type="InterPro" id="IPR023214">
    <property type="entry name" value="HAD_sf"/>
</dbReference>
<feature type="binding site" evidence="7">
    <location>
        <position position="18"/>
    </location>
    <ligand>
        <name>Mg(2+)</name>
        <dbReference type="ChEBI" id="CHEBI:18420"/>
    </ligand>
</feature>
<accession>A0ABP0CJ46</accession>
<comment type="function">
    <text evidence="7">Bifunctional enzyme that catalyzes the enolization of 2,3-diketo-5-methylthiopentyl-1-phosphate (DK-MTP-1-P) into the intermediate 2-hydroxy-3-keto-5-methylthiopentenyl-1-phosphate (HK-MTPenyl-1-P), which is then dephosphorylated to form the acireductone 1,2-dihydroxy-3-keto-5-methylthiopentene (DHK-MTPene).</text>
</comment>
<keyword evidence="1 7" id="KW-0963">Cytoplasm</keyword>
<organism evidence="8 9">
    <name type="scientific">Sporothrix bragantina</name>
    <dbReference type="NCBI Taxonomy" id="671064"/>
    <lineage>
        <taxon>Eukaryota</taxon>
        <taxon>Fungi</taxon>
        <taxon>Dikarya</taxon>
        <taxon>Ascomycota</taxon>
        <taxon>Pezizomycotina</taxon>
        <taxon>Sordariomycetes</taxon>
        <taxon>Sordariomycetidae</taxon>
        <taxon>Ophiostomatales</taxon>
        <taxon>Ophiostomataceae</taxon>
        <taxon>Sporothrix</taxon>
    </lineage>
</organism>
<comment type="similarity">
    <text evidence="7">Belongs to the HAD-like hydrolase superfamily. MasA/MtnC family.</text>
</comment>
<keyword evidence="7" id="KW-0539">Nucleus</keyword>
<name>A0ABP0CJ46_9PEZI</name>
<dbReference type="SFLD" id="SFLDG01129">
    <property type="entry name" value="C1.5:_HAD__Beta-PGM__Phosphata"/>
    <property type="match status" value="1"/>
</dbReference>